<sequence length="95" mass="10965">MTHKQALPHCINQYNFAISSNLGQNVCLQIHKVSHRKQVTWFFPKSHRSPPLTFHAIILTAKNVMTLLKTFHAMFIEAESTSLWRAPSKARPFHV</sequence>
<protein>
    <submittedName>
        <fullName evidence="1">Uncharacterized protein</fullName>
    </submittedName>
</protein>
<keyword evidence="2" id="KW-1185">Reference proteome</keyword>
<proteinExistence type="predicted"/>
<accession>A0A8X6XLV3</accession>
<evidence type="ECO:0000313" key="2">
    <source>
        <dbReference type="Proteomes" id="UP000886998"/>
    </source>
</evidence>
<dbReference type="AlphaFoldDB" id="A0A8X6XLV3"/>
<dbReference type="EMBL" id="BMAV01010742">
    <property type="protein sequence ID" value="GFY56075.1"/>
    <property type="molecule type" value="Genomic_DNA"/>
</dbReference>
<dbReference type="Proteomes" id="UP000886998">
    <property type="component" value="Unassembled WGS sequence"/>
</dbReference>
<comment type="caution">
    <text evidence="1">The sequence shown here is derived from an EMBL/GenBank/DDBJ whole genome shotgun (WGS) entry which is preliminary data.</text>
</comment>
<evidence type="ECO:0000313" key="1">
    <source>
        <dbReference type="EMBL" id="GFY56075.1"/>
    </source>
</evidence>
<name>A0A8X6XLV3_9ARAC</name>
<gene>
    <name evidence="1" type="ORF">TNIN_411321</name>
</gene>
<organism evidence="1 2">
    <name type="scientific">Trichonephila inaurata madagascariensis</name>
    <dbReference type="NCBI Taxonomy" id="2747483"/>
    <lineage>
        <taxon>Eukaryota</taxon>
        <taxon>Metazoa</taxon>
        <taxon>Ecdysozoa</taxon>
        <taxon>Arthropoda</taxon>
        <taxon>Chelicerata</taxon>
        <taxon>Arachnida</taxon>
        <taxon>Araneae</taxon>
        <taxon>Araneomorphae</taxon>
        <taxon>Entelegynae</taxon>
        <taxon>Araneoidea</taxon>
        <taxon>Nephilidae</taxon>
        <taxon>Trichonephila</taxon>
        <taxon>Trichonephila inaurata</taxon>
    </lineage>
</organism>
<reference evidence="1" key="1">
    <citation type="submission" date="2020-08" db="EMBL/GenBank/DDBJ databases">
        <title>Multicomponent nature underlies the extraordinary mechanical properties of spider dragline silk.</title>
        <authorList>
            <person name="Kono N."/>
            <person name="Nakamura H."/>
            <person name="Mori M."/>
            <person name="Yoshida Y."/>
            <person name="Ohtoshi R."/>
            <person name="Malay A.D."/>
            <person name="Moran D.A.P."/>
            <person name="Tomita M."/>
            <person name="Numata K."/>
            <person name="Arakawa K."/>
        </authorList>
    </citation>
    <scope>NUCLEOTIDE SEQUENCE</scope>
</reference>